<accession>A0A8D8ZKT0</accession>
<proteinExistence type="predicted"/>
<feature type="compositionally biased region" description="Polar residues" evidence="6">
    <location>
        <begin position="2026"/>
        <end position="2040"/>
    </location>
</feature>
<organism evidence="9">
    <name type="scientific">Cacopsylla melanoneura</name>
    <dbReference type="NCBI Taxonomy" id="428564"/>
    <lineage>
        <taxon>Eukaryota</taxon>
        <taxon>Metazoa</taxon>
        <taxon>Ecdysozoa</taxon>
        <taxon>Arthropoda</taxon>
        <taxon>Hexapoda</taxon>
        <taxon>Insecta</taxon>
        <taxon>Pterygota</taxon>
        <taxon>Neoptera</taxon>
        <taxon>Paraneoptera</taxon>
        <taxon>Hemiptera</taxon>
        <taxon>Sternorrhyncha</taxon>
        <taxon>Psylloidea</taxon>
        <taxon>Psyllidae</taxon>
        <taxon>Psyllinae</taxon>
        <taxon>Cacopsylla</taxon>
    </lineage>
</organism>
<dbReference type="Pfam" id="PF00054">
    <property type="entry name" value="Laminin_G_1"/>
    <property type="match status" value="1"/>
</dbReference>
<feature type="repeat" description="CSPG" evidence="5">
    <location>
        <begin position="1079"/>
        <end position="1173"/>
    </location>
</feature>
<dbReference type="Pfam" id="PF02210">
    <property type="entry name" value="Laminin_G_2"/>
    <property type="match status" value="1"/>
</dbReference>
<dbReference type="Pfam" id="PF16184">
    <property type="entry name" value="Cadherin_3"/>
    <property type="match status" value="9"/>
</dbReference>
<dbReference type="CDD" id="cd00110">
    <property type="entry name" value="LamG"/>
    <property type="match status" value="2"/>
</dbReference>
<dbReference type="InterPro" id="IPR051561">
    <property type="entry name" value="FRAS1_ECM"/>
</dbReference>
<dbReference type="Gene3D" id="2.60.120.200">
    <property type="match status" value="2"/>
</dbReference>
<evidence type="ECO:0000256" key="2">
    <source>
        <dbReference type="ARBA" id="ARBA00022737"/>
    </source>
</evidence>
<dbReference type="InterPro" id="IPR039005">
    <property type="entry name" value="CSPG_rpt"/>
</dbReference>
<feature type="repeat" description="CSPG" evidence="5">
    <location>
        <begin position="585"/>
        <end position="675"/>
    </location>
</feature>
<feature type="compositionally biased region" description="Basic and acidic residues" evidence="6">
    <location>
        <begin position="2084"/>
        <end position="2101"/>
    </location>
</feature>
<keyword evidence="2" id="KW-0677">Repeat</keyword>
<dbReference type="PROSITE" id="PS51854">
    <property type="entry name" value="CSPG"/>
    <property type="match status" value="8"/>
</dbReference>
<dbReference type="EMBL" id="HBUF01515685">
    <property type="protein sequence ID" value="CAG6747786.1"/>
    <property type="molecule type" value="Transcribed_RNA"/>
</dbReference>
<comment type="caution">
    <text evidence="4">Lacks conserved residue(s) required for the propagation of feature annotation.</text>
</comment>
<feature type="region of interest" description="Disordered" evidence="6">
    <location>
        <begin position="2184"/>
        <end position="2212"/>
    </location>
</feature>
<feature type="region of interest" description="Disordered" evidence="6">
    <location>
        <begin position="2249"/>
        <end position="2287"/>
    </location>
</feature>
<dbReference type="SUPFAM" id="SSF49899">
    <property type="entry name" value="Concanavalin A-like lectins/glucanases"/>
    <property type="match status" value="2"/>
</dbReference>
<feature type="repeat" description="CSPG" evidence="5">
    <location>
        <begin position="1678"/>
        <end position="1772"/>
    </location>
</feature>
<feature type="compositionally biased region" description="Polar residues" evidence="6">
    <location>
        <begin position="1958"/>
        <end position="1979"/>
    </location>
</feature>
<feature type="compositionally biased region" description="Low complexity" evidence="6">
    <location>
        <begin position="1946"/>
        <end position="1957"/>
    </location>
</feature>
<feature type="domain" description="Laminin G" evidence="8">
    <location>
        <begin position="25"/>
        <end position="197"/>
    </location>
</feature>
<feature type="compositionally biased region" description="Polar residues" evidence="6">
    <location>
        <begin position="2064"/>
        <end position="2077"/>
    </location>
</feature>
<evidence type="ECO:0000256" key="1">
    <source>
        <dbReference type="ARBA" id="ARBA00022729"/>
    </source>
</evidence>
<sequence>MYNVWRLILLFGCSLLNGYVLASETASFYGASYISVPFQEAKSTTSISFKFRTKRSDAILFLSAGKIDYCLLRLESGRLKVHINLGAGDTEISTPRGLRLDDLLWHSVNVTRIEANVTLTVDLIHTTIEKLPGKFFELNIHYGLFIGGQGDFTELFLGHVEWLRGCLSDVIYNNIDTLKRARARSTQADAQGVLWACSAEFDASHDSEIGFVDDGAFLSLPQVVQRAGVRLALDLKTEAQSGVLLYSSGPMAGGRADFIGLEIVNRRLRLLLDTGNGPLSLSSDVVVSTGQWLSISLVLTPSLMEILIDGEQAGVLKLPNQGTKYLDLADVIYIGGIELNKRARALSQGLKTADVSLKGCVRRLEVDSKPLGLGEAKVTAGLLAECVWSYPCLVSPSPCTTLAHCSQLGVGSYACDCYNGSSSSSISSGGGSSSSHCVNPEFQNTELSKTPLAVALEIIRLEPLTVSEGENTLLSSAHISLVLDAARYGVRDSGVMFHIQSPPLHGTLHLEIWEHDAHAGQMFTLLDLAKDKVRYIHDGSESRVDSFQCEVALSPGTGFLLPSYLQGRHRFRFHIQITPVNDPPLLSIPQGRILKLAQGTRKTLTPDLLQASDLDTPPSDLVFSVNQSEASIQGHLERDLVVTTSFSQQELSQGRVQYVHTGTSTGNFKLGLQVSDGQAVSGVAYLSVSVHPLQLRQVNNTGSVLIHNSHTTISATNLSFSINSDDSEVVIVYKVTTPPNYGSLQTLKVVDLKEPSSSSSGGAGAKTVSNSPPGGVGGDSWQSASEFSDVQVKRGQVRYLHRTGTPVQDEFKFTVSLHNASFSTPESSHPHAYTLRFVQLTLTPSTNHSVPFHSPLRELLLSPAHLSYQTTPLPVPPNTIVYKIVRPVVYGNLSRRGNSIGLASGDMFTQAEINTGELYYSLHRTTYSNVTDTIEFQVSAPHCEILYGHNLSFVYSPDPSLLRKLTVTLNNLQVVEGGQERLSGSIVCHGVSSLSYRVTTPPRHGRLDLTEAVISKKLVARDIARFSGAQLSRSLILYTHDDSESRTDRVEFVAISSDKEDFQYIGSIHISVALTNDNAPHRSANGTLELVTGSAHLVLPSHLSYTDEDIDATPHNIIYSVRASEGGALYSAVKQTDRPLSEFSQADIDSGRVKYRHQSNQSVTSVTLRVSDGAHFVEGILVIHASPPYVRVVNSTRLVVKEGGESVLTPDHLNSETNVDMNPAHIKYDILEYPSYGELQFRAAPPSSSRGTGSGKDQTSGGVEGQKRGDLSITSFSQRDVNQGSLVYVQNGVLGSVSSVRRDVFKLRLDAGDRAWNDTLASVSIYPTLYYTPLSRTRNETLVIEESTGLTITRHSLLIEQPGVPARDVVYHVTQAPAFGYLELDPPANEIESAGSGLEPGTVLWFDQAAINEERLHYVQAGGQNRTQDYFLLDVTNGIMWIRGLQINIIIVPEHIYLSSPLPVHVDEAGNITLLPSLLPLLSPYYQNRVTEYRVIRQSKHGALYSGSSNNRVAIMRWTPQQLQAGQIQYIHDGSESSEDSFTLVARAGDKESNPATVHIVVEPVNDQAPRLVNNSGLMMYRGSTVTLTRQHLACIDLDTAPDNLTYTVLSSHHGHPALKTSPGHVVHNFTQAQINAGEVVFTHLGDDSRSGQFEALVSDSLHATPPFTFLVSVRVPSLVLGRSSGLSVFPMLSKVISSGELVAWSSDRERQVVYVVTQLPSHGFLHVNDKAAYELPLNFTQADVNASRVSYQHSSPFRDPDLNDTFRFNVLADYTEPILNQSFHIHISVSYGGLEHLVTSHIGLNVVEGGVSHIQLNTTAIVAFLSQKVGLNSPTLSLSLLSEPKHGKVCECRNNEHNRRKSRRDIDDGDKSMNNDGDDARDDSSAESKTSKTSSKTSLTDSKTTITVSDTPKTGSKIPSTNSMIPLTDSKTAITDSKTSKTDSKTTLTDSKSTITVNETPKTGSKTPSPDSKTTIIDSKNRKTGSKTALLTGDANRFFRDKRKSFDLEQYENNYSMEYRNDRTSFATGADNSDQTSFVNGGDHSDRTSYANGADNAHKTKSHSYVPTNYVINSGSDPEDSADDRRDLNENKSKGEKKPNQDYVNTNREEETSNERRLQRQETSNEKLQREETSNERLQREETSNERRNQDYVRRYETYYNQHRSGPGQQAELEHRQRDIYEEDNRNKNGHSGDELEEFGQTRTNYKQDNRNKTEHAQNLLRDKQNGQDQQIHGRQLQDNQDLDQQIHGRQDNQDSDQQRYQQPHEDQQRYQQQLQRANYEQEMEARRGDAANFELTEPGLSEPGLSEGINHNMEPTGVNTRYVVL</sequence>
<name>A0A8D8ZKT0_9HEMI</name>
<dbReference type="PROSITE" id="PS50025">
    <property type="entry name" value="LAM_G_DOMAIN"/>
    <property type="match status" value="2"/>
</dbReference>
<feature type="compositionally biased region" description="Basic and acidic residues" evidence="6">
    <location>
        <begin position="2108"/>
        <end position="2154"/>
    </location>
</feature>
<dbReference type="PANTHER" id="PTHR45739">
    <property type="entry name" value="MATRIX PROTEIN, PUTATIVE-RELATED"/>
    <property type="match status" value="1"/>
</dbReference>
<evidence type="ECO:0000256" key="4">
    <source>
        <dbReference type="PROSITE-ProRule" id="PRU00122"/>
    </source>
</evidence>
<feature type="chain" id="PRO_5034185612" evidence="7">
    <location>
        <begin position="23"/>
        <end position="2327"/>
    </location>
</feature>
<dbReference type="GO" id="GO:0009653">
    <property type="term" value="P:anatomical structure morphogenesis"/>
    <property type="evidence" value="ECO:0007669"/>
    <property type="project" value="TreeGrafter"/>
</dbReference>
<feature type="compositionally biased region" description="Basic and acidic residues" evidence="6">
    <location>
        <begin position="2184"/>
        <end position="2195"/>
    </location>
</feature>
<feature type="region of interest" description="Disordered" evidence="6">
    <location>
        <begin position="1853"/>
        <end position="1984"/>
    </location>
</feature>
<feature type="compositionally biased region" description="Polar residues" evidence="6">
    <location>
        <begin position="1909"/>
        <end position="1926"/>
    </location>
</feature>
<evidence type="ECO:0000256" key="5">
    <source>
        <dbReference type="PROSITE-ProRule" id="PRU01201"/>
    </source>
</evidence>
<protein>
    <submittedName>
        <fullName evidence="9">Chondroitin sulfate proteoglycan 4</fullName>
    </submittedName>
</protein>
<feature type="compositionally biased region" description="Polar residues" evidence="6">
    <location>
        <begin position="1246"/>
        <end position="1261"/>
    </location>
</feature>
<reference evidence="9" key="1">
    <citation type="submission" date="2021-05" db="EMBL/GenBank/DDBJ databases">
        <authorList>
            <person name="Alioto T."/>
            <person name="Alioto T."/>
            <person name="Gomez Garrido J."/>
        </authorList>
    </citation>
    <scope>NUCLEOTIDE SEQUENCE</scope>
</reference>
<feature type="repeat" description="CSPG" evidence="5">
    <location>
        <begin position="839"/>
        <end position="939"/>
    </location>
</feature>
<feature type="repeat" description="CSPG" evidence="5">
    <location>
        <begin position="1569"/>
        <end position="1659"/>
    </location>
</feature>
<feature type="domain" description="Laminin G" evidence="8">
    <location>
        <begin position="207"/>
        <end position="386"/>
    </location>
</feature>
<dbReference type="PANTHER" id="PTHR45739:SF12">
    <property type="entry name" value="CHONDROITIN SULFATE PROTEOGLYCAN 4-LIKE ISOFORM X2"/>
    <property type="match status" value="1"/>
</dbReference>
<evidence type="ECO:0000259" key="8">
    <source>
        <dbReference type="PROSITE" id="PS50025"/>
    </source>
</evidence>
<keyword evidence="1 7" id="KW-0732">Signal</keyword>
<dbReference type="SMART" id="SM00282">
    <property type="entry name" value="LamG"/>
    <property type="match status" value="2"/>
</dbReference>
<evidence type="ECO:0000256" key="7">
    <source>
        <dbReference type="SAM" id="SignalP"/>
    </source>
</evidence>
<keyword evidence="3" id="KW-0325">Glycoprotein</keyword>
<evidence type="ECO:0000256" key="3">
    <source>
        <dbReference type="ARBA" id="ARBA00023180"/>
    </source>
</evidence>
<feature type="region of interest" description="Disordered" evidence="6">
    <location>
        <begin position="1242"/>
        <end position="1269"/>
    </location>
</feature>
<feature type="region of interest" description="Disordered" evidence="6">
    <location>
        <begin position="755"/>
        <end position="782"/>
    </location>
</feature>
<feature type="signal peptide" evidence="7">
    <location>
        <begin position="1"/>
        <end position="22"/>
    </location>
</feature>
<feature type="compositionally biased region" description="Basic and acidic residues" evidence="6">
    <location>
        <begin position="1865"/>
        <end position="1874"/>
    </location>
</feature>
<evidence type="ECO:0000313" key="9">
    <source>
        <dbReference type="EMBL" id="CAG6747786.1"/>
    </source>
</evidence>
<feature type="repeat" description="CSPG" evidence="5">
    <location>
        <begin position="1333"/>
        <end position="1436"/>
    </location>
</feature>
<dbReference type="InterPro" id="IPR001791">
    <property type="entry name" value="Laminin_G"/>
</dbReference>
<feature type="repeat" description="CSPG" evidence="5">
    <location>
        <begin position="1189"/>
        <end position="1310"/>
    </location>
</feature>
<dbReference type="InterPro" id="IPR013320">
    <property type="entry name" value="ConA-like_dom_sf"/>
</dbReference>
<feature type="compositionally biased region" description="Low complexity" evidence="6">
    <location>
        <begin position="1929"/>
        <end position="1938"/>
    </location>
</feature>
<feature type="repeat" description="CSPG" evidence="5">
    <location>
        <begin position="455"/>
        <end position="552"/>
    </location>
</feature>
<evidence type="ECO:0000256" key="6">
    <source>
        <dbReference type="SAM" id="MobiDB-lite"/>
    </source>
</evidence>
<feature type="compositionally biased region" description="Low complexity" evidence="6">
    <location>
        <begin position="1892"/>
        <end position="1908"/>
    </location>
</feature>
<feature type="region of interest" description="Disordered" evidence="6">
    <location>
        <begin position="2026"/>
        <end position="2154"/>
    </location>
</feature>